<evidence type="ECO:0000313" key="2">
    <source>
        <dbReference type="Proteomes" id="UP000011991"/>
    </source>
</evidence>
<dbReference type="Proteomes" id="UP000011991">
    <property type="component" value="Unassembled WGS sequence"/>
</dbReference>
<gene>
    <name evidence="1" type="ORF">RMSM_03434</name>
</gene>
<protein>
    <submittedName>
        <fullName evidence="1">Uncharacterized protein</fullName>
    </submittedName>
</protein>
<dbReference type="EMBL" id="ANOG01000496">
    <property type="protein sequence ID" value="EMI19622.1"/>
    <property type="molecule type" value="Genomic_DNA"/>
</dbReference>
<organism evidence="1 2">
    <name type="scientific">Rhodopirellula maiorica SM1</name>
    <dbReference type="NCBI Taxonomy" id="1265738"/>
    <lineage>
        <taxon>Bacteria</taxon>
        <taxon>Pseudomonadati</taxon>
        <taxon>Planctomycetota</taxon>
        <taxon>Planctomycetia</taxon>
        <taxon>Pirellulales</taxon>
        <taxon>Pirellulaceae</taxon>
        <taxon>Novipirellula</taxon>
    </lineage>
</organism>
<accession>M5RW46</accession>
<proteinExistence type="predicted"/>
<keyword evidence="2" id="KW-1185">Reference proteome</keyword>
<evidence type="ECO:0000313" key="1">
    <source>
        <dbReference type="EMBL" id="EMI19622.1"/>
    </source>
</evidence>
<feature type="non-terminal residue" evidence="1">
    <location>
        <position position="1"/>
    </location>
</feature>
<reference evidence="1 2" key="1">
    <citation type="journal article" date="2013" name="Mar. Genomics">
        <title>Expression of sulfatases in Rhodopirellula baltica and the diversity of sulfatases in the genus Rhodopirellula.</title>
        <authorList>
            <person name="Wegner C.E."/>
            <person name="Richter-Heitmann T."/>
            <person name="Klindworth A."/>
            <person name="Klockow C."/>
            <person name="Richter M."/>
            <person name="Achstetter T."/>
            <person name="Glockner F.O."/>
            <person name="Harder J."/>
        </authorList>
    </citation>
    <scope>NUCLEOTIDE SEQUENCE [LARGE SCALE GENOMIC DNA]</scope>
    <source>
        <strain evidence="1 2">SM1</strain>
    </source>
</reference>
<comment type="caution">
    <text evidence="1">The sequence shown here is derived from an EMBL/GenBank/DDBJ whole genome shotgun (WGS) entry which is preliminary data.</text>
</comment>
<name>M5RW46_9BACT</name>
<sequence length="43" mass="4606">WELGVGSWELGVGSWELGVGSWEWPLSGNSVKHLVAAVREPSG</sequence>
<dbReference type="AlphaFoldDB" id="M5RW46"/>